<feature type="compositionally biased region" description="Polar residues" evidence="1">
    <location>
        <begin position="67"/>
        <end position="112"/>
    </location>
</feature>
<keyword evidence="3" id="KW-1185">Reference proteome</keyword>
<dbReference type="EMBL" id="JANPWB010000012">
    <property type="protein sequence ID" value="KAJ1114161.1"/>
    <property type="molecule type" value="Genomic_DNA"/>
</dbReference>
<proteinExistence type="predicted"/>
<feature type="compositionally biased region" description="Basic and acidic residues" evidence="1">
    <location>
        <begin position="1"/>
        <end position="17"/>
    </location>
</feature>
<sequence>MGGSSREYREKQTRKGAELWPGENRKSGAAILKETRPQTRTDISPKCLRLSVTAEEVVMGPPGENSGELQGQLDEQGTLNSREARTTPQVRTTSPELNSQCTSGSNLHPDSA</sequence>
<protein>
    <submittedName>
        <fullName evidence="2">Uncharacterized protein</fullName>
    </submittedName>
</protein>
<comment type="caution">
    <text evidence="2">The sequence shown here is derived from an EMBL/GenBank/DDBJ whole genome shotgun (WGS) entry which is preliminary data.</text>
</comment>
<dbReference type="AlphaFoldDB" id="A0AAV7NFB7"/>
<organism evidence="2 3">
    <name type="scientific">Pleurodeles waltl</name>
    <name type="common">Iberian ribbed newt</name>
    <dbReference type="NCBI Taxonomy" id="8319"/>
    <lineage>
        <taxon>Eukaryota</taxon>
        <taxon>Metazoa</taxon>
        <taxon>Chordata</taxon>
        <taxon>Craniata</taxon>
        <taxon>Vertebrata</taxon>
        <taxon>Euteleostomi</taxon>
        <taxon>Amphibia</taxon>
        <taxon>Batrachia</taxon>
        <taxon>Caudata</taxon>
        <taxon>Salamandroidea</taxon>
        <taxon>Salamandridae</taxon>
        <taxon>Pleurodelinae</taxon>
        <taxon>Pleurodeles</taxon>
    </lineage>
</organism>
<feature type="region of interest" description="Disordered" evidence="1">
    <location>
        <begin position="58"/>
        <end position="112"/>
    </location>
</feature>
<evidence type="ECO:0000313" key="3">
    <source>
        <dbReference type="Proteomes" id="UP001066276"/>
    </source>
</evidence>
<accession>A0AAV7NFB7</accession>
<dbReference type="Proteomes" id="UP001066276">
    <property type="component" value="Chromosome 8"/>
</dbReference>
<evidence type="ECO:0000256" key="1">
    <source>
        <dbReference type="SAM" id="MobiDB-lite"/>
    </source>
</evidence>
<feature type="region of interest" description="Disordered" evidence="1">
    <location>
        <begin position="1"/>
        <end position="28"/>
    </location>
</feature>
<evidence type="ECO:0000313" key="2">
    <source>
        <dbReference type="EMBL" id="KAJ1114161.1"/>
    </source>
</evidence>
<reference evidence="2" key="1">
    <citation type="journal article" date="2022" name="bioRxiv">
        <title>Sequencing and chromosome-scale assembly of the giantPleurodeles waltlgenome.</title>
        <authorList>
            <person name="Brown T."/>
            <person name="Elewa A."/>
            <person name="Iarovenko S."/>
            <person name="Subramanian E."/>
            <person name="Araus A.J."/>
            <person name="Petzold A."/>
            <person name="Susuki M."/>
            <person name="Suzuki K.-i.T."/>
            <person name="Hayashi T."/>
            <person name="Toyoda A."/>
            <person name="Oliveira C."/>
            <person name="Osipova E."/>
            <person name="Leigh N.D."/>
            <person name="Simon A."/>
            <person name="Yun M.H."/>
        </authorList>
    </citation>
    <scope>NUCLEOTIDE SEQUENCE</scope>
    <source>
        <strain evidence="2">20211129_DDA</strain>
        <tissue evidence="2">Liver</tissue>
    </source>
</reference>
<name>A0AAV7NFB7_PLEWA</name>
<gene>
    <name evidence="2" type="ORF">NDU88_002400</name>
</gene>